<feature type="domain" description="AB hydrolase-1" evidence="1">
    <location>
        <begin position="9"/>
        <end position="161"/>
    </location>
</feature>
<gene>
    <name evidence="2" type="ORF">VSDG_10176</name>
</gene>
<evidence type="ECO:0000313" key="3">
    <source>
        <dbReference type="Proteomes" id="UP000284375"/>
    </source>
</evidence>
<dbReference type="EMBL" id="LJZO01000106">
    <property type="protein sequence ID" value="ROV86848.1"/>
    <property type="molecule type" value="Genomic_DNA"/>
</dbReference>
<comment type="caution">
    <text evidence="2">The sequence shown here is derived from an EMBL/GenBank/DDBJ whole genome shotgun (WGS) entry which is preliminary data.</text>
</comment>
<evidence type="ECO:0000313" key="2">
    <source>
        <dbReference type="EMBL" id="ROV86848.1"/>
    </source>
</evidence>
<proteinExistence type="predicted"/>
<dbReference type="Gene3D" id="3.40.50.1820">
    <property type="entry name" value="alpha/beta hydrolase"/>
    <property type="match status" value="1"/>
</dbReference>
<reference evidence="2 3" key="1">
    <citation type="submission" date="2015-09" db="EMBL/GenBank/DDBJ databases">
        <title>Host preference determinants of Valsa canker pathogens revealed by comparative genomics.</title>
        <authorList>
            <person name="Yin Z."/>
            <person name="Huang L."/>
        </authorList>
    </citation>
    <scope>NUCLEOTIDE SEQUENCE [LARGE SCALE GENOMIC DNA]</scope>
    <source>
        <strain evidence="2 3">YSFL</strain>
    </source>
</reference>
<dbReference type="Pfam" id="PF12697">
    <property type="entry name" value="Abhydrolase_6"/>
    <property type="match status" value="1"/>
</dbReference>
<dbReference type="Proteomes" id="UP000284375">
    <property type="component" value="Unassembled WGS sequence"/>
</dbReference>
<dbReference type="AlphaFoldDB" id="A0A423V7S4"/>
<dbReference type="STRING" id="252740.A0A423V7S4"/>
<dbReference type="PANTHER" id="PTHR37017">
    <property type="entry name" value="AB HYDROLASE-1 DOMAIN-CONTAINING PROTEIN-RELATED"/>
    <property type="match status" value="1"/>
</dbReference>
<name>A0A423V7S4_CYTCH</name>
<dbReference type="InterPro" id="IPR000073">
    <property type="entry name" value="AB_hydrolase_1"/>
</dbReference>
<keyword evidence="3" id="KW-1185">Reference proteome</keyword>
<dbReference type="PANTHER" id="PTHR37017:SF11">
    <property type="entry name" value="ESTERASE_LIPASE_THIOESTERASE DOMAIN-CONTAINING PROTEIN"/>
    <property type="match status" value="1"/>
</dbReference>
<dbReference type="OrthoDB" id="1263307at2759"/>
<organism evidence="2 3">
    <name type="scientific">Cytospora chrysosperma</name>
    <name type="common">Cytospora canker fungus</name>
    <name type="synonym">Sphaeria chrysosperma</name>
    <dbReference type="NCBI Taxonomy" id="252740"/>
    <lineage>
        <taxon>Eukaryota</taxon>
        <taxon>Fungi</taxon>
        <taxon>Dikarya</taxon>
        <taxon>Ascomycota</taxon>
        <taxon>Pezizomycotina</taxon>
        <taxon>Sordariomycetes</taxon>
        <taxon>Sordariomycetidae</taxon>
        <taxon>Diaporthales</taxon>
        <taxon>Cytosporaceae</taxon>
        <taxon>Cytospora</taxon>
    </lineage>
</organism>
<protein>
    <recommendedName>
        <fullName evidence="1">AB hydrolase-1 domain-containing protein</fullName>
    </recommendedName>
</protein>
<sequence length="167" mass="18254">MQDDADKITSITSELLDEGQEIIIMAHSYGGIPATQSLENLSPAARHRLGKAGGVKKVVYLSAVVAPVGKSNWDLFGDNVPPFVHVQDDYMSIEPIANAPLTFSDLPKNEALDWAKLMLEHSTASFKENLAYAGYNDVEVHYIICEDDMIVPADVVEILKRVIGVAK</sequence>
<accession>A0A423V7S4</accession>
<dbReference type="SUPFAM" id="SSF53474">
    <property type="entry name" value="alpha/beta-Hydrolases"/>
    <property type="match status" value="1"/>
</dbReference>
<dbReference type="InterPro" id="IPR052897">
    <property type="entry name" value="Sec-Metab_Biosynth_Hydrolase"/>
</dbReference>
<evidence type="ECO:0000259" key="1">
    <source>
        <dbReference type="Pfam" id="PF12697"/>
    </source>
</evidence>
<dbReference type="InterPro" id="IPR029058">
    <property type="entry name" value="AB_hydrolase_fold"/>
</dbReference>